<dbReference type="eggNOG" id="COG1664">
    <property type="taxonomic scope" value="Bacteria"/>
</dbReference>
<protein>
    <submittedName>
        <fullName evidence="2">Polymer-forming cytoskeletal protein</fullName>
    </submittedName>
</protein>
<organism evidence="2 3">
    <name type="scientific">Alicyclobacillus acidoterrestris (strain ATCC 49025 / DSM 3922 / CIP 106132 / NCIMB 13137 / GD3B)</name>
    <dbReference type="NCBI Taxonomy" id="1356854"/>
    <lineage>
        <taxon>Bacteria</taxon>
        <taxon>Bacillati</taxon>
        <taxon>Bacillota</taxon>
        <taxon>Bacilli</taxon>
        <taxon>Bacillales</taxon>
        <taxon>Alicyclobacillaceae</taxon>
        <taxon>Alicyclobacillus</taxon>
    </lineage>
</organism>
<evidence type="ECO:0000313" key="3">
    <source>
        <dbReference type="Proteomes" id="UP000829401"/>
    </source>
</evidence>
<dbReference type="RefSeq" id="WP_021297123.1">
    <property type="nucleotide sequence ID" value="NZ_AURB01000145.1"/>
</dbReference>
<sequence length="271" mass="29360">MDDYAVRPNLDVSGVGSASGGVYQNVTIQGVSKIHHDIDCLRCDLEGVAEILGHVRAQVLSVQGKAKIQGDVVADEVVVEGVTRMAGRCEAKHNMSLHGRVTIGGDVKATSIWMDGSHVIEGQCSAQEVKLRGNHRISEGVFAESLSLTGALCVGGSCETERFEAHGVFVIDGLLSADEILVRLERNSRVKEIGGAQIRVVRSKGSRFFQRARRLTAEVIEGDDIYLEYTKADVVRGKRVTLGPGTEVNLLEYSSDFEKIGDAFVGRHKKL</sequence>
<evidence type="ECO:0000313" key="2">
    <source>
        <dbReference type="EMBL" id="UNO50355.1"/>
    </source>
</evidence>
<accession>T0BW52</accession>
<dbReference type="STRING" id="1356854.N007_10350"/>
<gene>
    <name evidence="2" type="ORF">K1I37_07735</name>
</gene>
<dbReference type="Pfam" id="PF04519">
    <property type="entry name" value="Bactofilin"/>
    <property type="match status" value="1"/>
</dbReference>
<dbReference type="Proteomes" id="UP000829401">
    <property type="component" value="Chromosome"/>
</dbReference>
<name>T0BW52_ALIAG</name>
<dbReference type="KEGG" id="aaco:K1I37_07735"/>
<accession>A0A9E6ZGX5</accession>
<proteinExistence type="inferred from homology"/>
<reference evidence="3" key="1">
    <citation type="journal article" date="2022" name="G3 (Bethesda)">
        <title>Unveiling the complete genome sequence of Alicyclobacillus acidoterrestris DSM 3922T, a taint-producing strain.</title>
        <authorList>
            <person name="Leonardo I.C."/>
            <person name="Barreto Crespo M.T."/>
            <person name="Gaspar F.B."/>
        </authorList>
    </citation>
    <scope>NUCLEOTIDE SEQUENCE [LARGE SCALE GENOMIC DNA]</scope>
    <source>
        <strain evidence="3">DSM 3922</strain>
    </source>
</reference>
<keyword evidence="3" id="KW-1185">Reference proteome</keyword>
<evidence type="ECO:0000256" key="1">
    <source>
        <dbReference type="ARBA" id="ARBA00044755"/>
    </source>
</evidence>
<dbReference type="OrthoDB" id="1730007at2"/>
<comment type="similarity">
    <text evidence="1">Belongs to the bactofilin family.</text>
</comment>
<dbReference type="AlphaFoldDB" id="T0BW52"/>
<dbReference type="InterPro" id="IPR007607">
    <property type="entry name" value="BacA/B"/>
</dbReference>
<dbReference type="PANTHER" id="PTHR35024:SF4">
    <property type="entry name" value="POLYMER-FORMING CYTOSKELETAL PROTEIN"/>
    <property type="match status" value="1"/>
</dbReference>
<dbReference type="EMBL" id="CP080467">
    <property type="protein sequence ID" value="UNO50355.1"/>
    <property type="molecule type" value="Genomic_DNA"/>
</dbReference>
<dbReference type="PANTHER" id="PTHR35024">
    <property type="entry name" value="HYPOTHETICAL CYTOSOLIC PROTEIN"/>
    <property type="match status" value="1"/>
</dbReference>